<dbReference type="AlphaFoldDB" id="A0A1J0VPJ5"/>
<dbReference type="RefSeq" id="WP_071927133.1">
    <property type="nucleotide sequence ID" value="NZ_CP018082.1"/>
</dbReference>
<dbReference type="Pfam" id="PF01381">
    <property type="entry name" value="HTH_3"/>
    <property type="match status" value="1"/>
</dbReference>
<dbReference type="OrthoDB" id="5123789at2"/>
<name>A0A1J0VPJ5_9NOCA</name>
<sequence>MTTWFRRTPEAEALFAEERLLLSATEMVHGALNAKGVSKKQLAELLEVAPTEVSQRLSGRRNLTLRSLARMMYVLGYRVRLASDALGGAAGHDAVGARIRRHLVDRDDSAGKAWSVCFRASISADGVRDKADFATHIEELWSNLQTLDHISSARLDHREDEILVELQVHADDLLQACTRGTAAVRTAIHTAGGETPGWEKEMERLVRQLRLDVSSDSECLDETTDQA</sequence>
<evidence type="ECO:0000259" key="1">
    <source>
        <dbReference type="PROSITE" id="PS50943"/>
    </source>
</evidence>
<proteinExistence type="predicted"/>
<reference evidence="2" key="1">
    <citation type="submission" date="2016-11" db="EMBL/GenBank/DDBJ databases">
        <authorList>
            <person name="Jaros S."/>
            <person name="Januszkiewicz K."/>
            <person name="Wedrychowicz H."/>
        </authorList>
    </citation>
    <scope>NUCLEOTIDE SEQUENCE [LARGE SCALE GENOMIC DNA]</scope>
    <source>
        <strain evidence="2">Y48</strain>
    </source>
</reference>
<protein>
    <recommendedName>
        <fullName evidence="1">HTH cro/C1-type domain-containing protein</fullName>
    </recommendedName>
</protein>
<evidence type="ECO:0000313" key="3">
    <source>
        <dbReference type="Proteomes" id="UP000183810"/>
    </source>
</evidence>
<dbReference type="InterPro" id="IPR001387">
    <property type="entry name" value="Cro/C1-type_HTH"/>
</dbReference>
<accession>A0A1J0VPJ5</accession>
<dbReference type="InterPro" id="IPR010982">
    <property type="entry name" value="Lambda_DNA-bd_dom_sf"/>
</dbReference>
<keyword evidence="3" id="KW-1185">Reference proteome</keyword>
<dbReference type="GO" id="GO:0003677">
    <property type="term" value="F:DNA binding"/>
    <property type="evidence" value="ECO:0007669"/>
    <property type="project" value="InterPro"/>
</dbReference>
<dbReference type="PROSITE" id="PS50943">
    <property type="entry name" value="HTH_CROC1"/>
    <property type="match status" value="1"/>
</dbReference>
<dbReference type="Gene3D" id="1.10.260.40">
    <property type="entry name" value="lambda repressor-like DNA-binding domains"/>
    <property type="match status" value="1"/>
</dbReference>
<gene>
    <name evidence="2" type="ORF">BOX37_08205</name>
</gene>
<evidence type="ECO:0000313" key="2">
    <source>
        <dbReference type="EMBL" id="APE33955.1"/>
    </source>
</evidence>
<dbReference type="CDD" id="cd00093">
    <property type="entry name" value="HTH_XRE"/>
    <property type="match status" value="1"/>
</dbReference>
<dbReference type="SUPFAM" id="SSF47413">
    <property type="entry name" value="lambda repressor-like DNA-binding domains"/>
    <property type="match status" value="1"/>
</dbReference>
<feature type="domain" description="HTH cro/C1-type" evidence="1">
    <location>
        <begin position="33"/>
        <end position="82"/>
    </location>
</feature>
<dbReference type="KEGG" id="nsl:BOX37_08205"/>
<dbReference type="Proteomes" id="UP000183810">
    <property type="component" value="Chromosome"/>
</dbReference>
<organism evidence="2 3">
    <name type="scientific">Nocardia mangyaensis</name>
    <dbReference type="NCBI Taxonomy" id="2213200"/>
    <lineage>
        <taxon>Bacteria</taxon>
        <taxon>Bacillati</taxon>
        <taxon>Actinomycetota</taxon>
        <taxon>Actinomycetes</taxon>
        <taxon>Mycobacteriales</taxon>
        <taxon>Nocardiaceae</taxon>
        <taxon>Nocardia</taxon>
    </lineage>
</organism>
<dbReference type="EMBL" id="CP018082">
    <property type="protein sequence ID" value="APE33955.1"/>
    <property type="molecule type" value="Genomic_DNA"/>
</dbReference>